<evidence type="ECO:0000256" key="1">
    <source>
        <dbReference type="SAM" id="SignalP"/>
    </source>
</evidence>
<accession>A0A932CN72</accession>
<dbReference type="AlphaFoldDB" id="A0A932CN72"/>
<reference evidence="2" key="1">
    <citation type="submission" date="2020-07" db="EMBL/GenBank/DDBJ databases">
        <title>Huge and variable diversity of episymbiotic CPR bacteria and DPANN archaea in groundwater ecosystems.</title>
        <authorList>
            <person name="He C.Y."/>
            <person name="Keren R."/>
            <person name="Whittaker M."/>
            <person name="Farag I.F."/>
            <person name="Doudna J."/>
            <person name="Cate J.H.D."/>
            <person name="Banfield J.F."/>
        </authorList>
    </citation>
    <scope>NUCLEOTIDE SEQUENCE</scope>
    <source>
        <strain evidence="2">NC_groundwater_672_Ag_B-0.1um_62_36</strain>
    </source>
</reference>
<keyword evidence="1" id="KW-0732">Signal</keyword>
<dbReference type="EMBL" id="JACPRF010000181">
    <property type="protein sequence ID" value="MBI2876398.1"/>
    <property type="molecule type" value="Genomic_DNA"/>
</dbReference>
<dbReference type="Pfam" id="PF13557">
    <property type="entry name" value="Phenol_MetA_deg"/>
    <property type="match status" value="1"/>
</dbReference>
<gene>
    <name evidence="2" type="ORF">HYY20_05915</name>
</gene>
<feature type="signal peptide" evidence="1">
    <location>
        <begin position="1"/>
        <end position="23"/>
    </location>
</feature>
<organism evidence="2 3">
    <name type="scientific">Tectimicrobiota bacterium</name>
    <dbReference type="NCBI Taxonomy" id="2528274"/>
    <lineage>
        <taxon>Bacteria</taxon>
        <taxon>Pseudomonadati</taxon>
        <taxon>Nitrospinota/Tectimicrobiota group</taxon>
        <taxon>Candidatus Tectimicrobiota</taxon>
    </lineage>
</organism>
<dbReference type="Proteomes" id="UP000769766">
    <property type="component" value="Unassembled WGS sequence"/>
</dbReference>
<evidence type="ECO:0000313" key="3">
    <source>
        <dbReference type="Proteomes" id="UP000769766"/>
    </source>
</evidence>
<dbReference type="InterPro" id="IPR025737">
    <property type="entry name" value="FApF"/>
</dbReference>
<evidence type="ECO:0000313" key="2">
    <source>
        <dbReference type="EMBL" id="MBI2876398.1"/>
    </source>
</evidence>
<feature type="chain" id="PRO_5038102138" evidence="1">
    <location>
        <begin position="24"/>
        <end position="398"/>
    </location>
</feature>
<sequence>MKRSMAVLAVIIVLLLPRSESSAEKLADLIPGLYGGNGITLVPPSGFSRFDVEVDTVTRISQLGEHIASEMSLFPFGSSVGGLTFVFEEDLGTFVRTTESLGPLLAERAPTLGRGRLTLNLFSFTYFKYNRFNGEDLDHLRRVARLNADLIPPDNQRDLFELDLIRLNFDLDIHVRLSGLAATYGITDRFDVGILVPIVRVDMEVKSRAEIIPSPENPIGVLNSFDHDTDPPNDIARGSATGLGDIVLRAKYHLLKSEVVDIAGVVLARLETGDERDFLGTGATTLRPFLVLSRTLFGKLTPHLNIGYEFNLDRRDKNAIRYALGFDAGTPWLTVAGDLLGIHESNGDGIGDDLVTASLGAKWNPWKKFLLSGNLQFPLNKDGLRSNLIATFGVEYAF</sequence>
<name>A0A932CN72_UNCTE</name>
<proteinExistence type="predicted"/>
<protein>
    <submittedName>
        <fullName evidence="2">Transporter</fullName>
    </submittedName>
</protein>
<comment type="caution">
    <text evidence="2">The sequence shown here is derived from an EMBL/GenBank/DDBJ whole genome shotgun (WGS) entry which is preliminary data.</text>
</comment>